<dbReference type="OrthoDB" id="937443at2"/>
<name>A0A3D8Y5B9_9BACT</name>
<dbReference type="Pfam" id="PF20597">
    <property type="entry name" value="pAdhesive_15"/>
    <property type="match status" value="1"/>
</dbReference>
<sequence>MKNYNNLLKRCVIVIAAGLISLHGLSVSAQCTNDLSIPSNLLGAGFNGNGNFNVIVLGNYAAVTGISEGRLAVGGSFTLNSPNQGFTVGVGADAPATSDNFIVEGTYTNTSGQEASLKGNFFYGALGALTPAPTVTSPGTVTNLTGRLNFTGMRSHYDGLSAGYESQPASSAPDPIVSGSTLTLTGDNTVRNYVFNVTLSTNTITGINFVSIPAGSGILINILNSSVSLASGGTGMVATHKEKTLLNFPNATAILMNGFTLEGGILAPNSNLSATGSPSAINGPVVIGRDINQTGTLNFNNTCFSYPLPVKLTEFKLKKEGELTNLAWKTSSESNADRFIIERRNPKASWSAIGDVAAKGTSNEAERYTFTDRSPLNGINLYRLKMTDLDGTYAYSSILSTDFSFTNEPLLRPNPATDYITFSDWSKVANVKVLNQKGSLVLAGKEKNQKVDISSLASGLYLLRITATDGSVSTRRFIKK</sequence>
<reference evidence="4 5" key="1">
    <citation type="submission" date="2018-07" db="EMBL/GenBank/DDBJ databases">
        <title>Dyadobacter roseus sp. nov., isolated from rose rhizosphere soil.</title>
        <authorList>
            <person name="Chen L."/>
        </authorList>
    </citation>
    <scope>NUCLEOTIDE SEQUENCE [LARGE SCALE GENOMIC DNA]</scope>
    <source>
        <strain evidence="4 5">RS19</strain>
    </source>
</reference>
<evidence type="ECO:0000256" key="1">
    <source>
        <dbReference type="SAM" id="SignalP"/>
    </source>
</evidence>
<dbReference type="NCBIfam" id="TIGR04183">
    <property type="entry name" value="Por_Secre_tail"/>
    <property type="match status" value="1"/>
</dbReference>
<feature type="domain" description="Choice-of-anchor A" evidence="3">
    <location>
        <begin position="47"/>
        <end position="297"/>
    </location>
</feature>
<dbReference type="NCBIfam" id="TIGR04215">
    <property type="entry name" value="choice_anch_A"/>
    <property type="match status" value="1"/>
</dbReference>
<proteinExistence type="predicted"/>
<gene>
    <name evidence="4" type="ORF">DSL64_22705</name>
</gene>
<dbReference type="AlphaFoldDB" id="A0A3D8Y5B9"/>
<keyword evidence="1" id="KW-0732">Signal</keyword>
<feature type="domain" description="Secretion system C-terminal sorting" evidence="2">
    <location>
        <begin position="413"/>
        <end position="477"/>
    </location>
</feature>
<dbReference type="Proteomes" id="UP000256373">
    <property type="component" value="Unassembled WGS sequence"/>
</dbReference>
<dbReference type="EMBL" id="QNUL01000025">
    <property type="protein sequence ID" value="REA57747.1"/>
    <property type="molecule type" value="Genomic_DNA"/>
</dbReference>
<accession>A0A3D8Y5B9</accession>
<dbReference type="InterPro" id="IPR026588">
    <property type="entry name" value="Choice_anch_A"/>
</dbReference>
<dbReference type="Pfam" id="PF18962">
    <property type="entry name" value="Por_Secre_tail"/>
    <property type="match status" value="1"/>
</dbReference>
<dbReference type="RefSeq" id="WP_115833238.1">
    <property type="nucleotide sequence ID" value="NZ_QNUL01000025.1"/>
</dbReference>
<feature type="signal peptide" evidence="1">
    <location>
        <begin position="1"/>
        <end position="29"/>
    </location>
</feature>
<evidence type="ECO:0000313" key="5">
    <source>
        <dbReference type="Proteomes" id="UP000256373"/>
    </source>
</evidence>
<keyword evidence="5" id="KW-1185">Reference proteome</keyword>
<protein>
    <submittedName>
        <fullName evidence="4">Uncharacterized protein</fullName>
    </submittedName>
</protein>
<evidence type="ECO:0000313" key="4">
    <source>
        <dbReference type="EMBL" id="REA57747.1"/>
    </source>
</evidence>
<organism evidence="4 5">
    <name type="scientific">Dyadobacter luteus</name>
    <dbReference type="NCBI Taxonomy" id="2259619"/>
    <lineage>
        <taxon>Bacteria</taxon>
        <taxon>Pseudomonadati</taxon>
        <taxon>Bacteroidota</taxon>
        <taxon>Cytophagia</taxon>
        <taxon>Cytophagales</taxon>
        <taxon>Spirosomataceae</taxon>
        <taxon>Dyadobacter</taxon>
    </lineage>
</organism>
<feature type="chain" id="PRO_5017688905" evidence="1">
    <location>
        <begin position="30"/>
        <end position="480"/>
    </location>
</feature>
<dbReference type="InterPro" id="IPR026444">
    <property type="entry name" value="Secre_tail"/>
</dbReference>
<evidence type="ECO:0000259" key="2">
    <source>
        <dbReference type="Pfam" id="PF18962"/>
    </source>
</evidence>
<evidence type="ECO:0000259" key="3">
    <source>
        <dbReference type="Pfam" id="PF20597"/>
    </source>
</evidence>
<comment type="caution">
    <text evidence="4">The sequence shown here is derived from an EMBL/GenBank/DDBJ whole genome shotgun (WGS) entry which is preliminary data.</text>
</comment>